<feature type="region of interest" description="Disordered" evidence="2">
    <location>
        <begin position="98"/>
        <end position="132"/>
    </location>
</feature>
<proteinExistence type="predicted"/>
<dbReference type="Gene3D" id="2.40.10.10">
    <property type="entry name" value="Trypsin-like serine proteases"/>
    <property type="match status" value="2"/>
</dbReference>
<gene>
    <name evidence="4" type="ORF">GCM10009863_45170</name>
</gene>
<dbReference type="SUPFAM" id="SSF50494">
    <property type="entry name" value="Trypsin-like serine proteases"/>
    <property type="match status" value="1"/>
</dbReference>
<feature type="chain" id="PRO_5047080999" description="V8-like Glu-specific endopeptidase" evidence="3">
    <location>
        <begin position="17"/>
        <end position="389"/>
    </location>
</feature>
<evidence type="ECO:0000313" key="4">
    <source>
        <dbReference type="EMBL" id="GAA2625478.1"/>
    </source>
</evidence>
<evidence type="ECO:0000256" key="3">
    <source>
        <dbReference type="SAM" id="SignalP"/>
    </source>
</evidence>
<evidence type="ECO:0008006" key="6">
    <source>
        <dbReference type="Google" id="ProtNLM"/>
    </source>
</evidence>
<keyword evidence="1 3" id="KW-0732">Signal</keyword>
<feature type="region of interest" description="Disordered" evidence="2">
    <location>
        <begin position="16"/>
        <end position="55"/>
    </location>
</feature>
<dbReference type="InterPro" id="IPR043504">
    <property type="entry name" value="Peptidase_S1_PA_chymotrypsin"/>
</dbReference>
<dbReference type="RefSeq" id="WP_344568163.1">
    <property type="nucleotide sequence ID" value="NZ_BAAARJ010000015.1"/>
</dbReference>
<dbReference type="InterPro" id="IPR050966">
    <property type="entry name" value="Glutamyl_endopeptidase"/>
</dbReference>
<comment type="caution">
    <text evidence="4">The sequence shown here is derived from an EMBL/GenBank/DDBJ whole genome shotgun (WGS) entry which is preliminary data.</text>
</comment>
<sequence length="389" mass="40718">MAFAALAAALAVTATACDSGGGGDKKDDAKPAPSASAGGSAKQDSLGIPDKLPKDLPTSLKDLDEWRGGAWKNWKKDQWVREAADFINPYIKGHWSPGRMKKAEDNEKQVPKNVESTSGTAATDPEPAAVKAEGVRTPYTRNAAPAGKIFMDTPDGPMVCSGTVVKDPRHPGRSNLVATAGHCVHSGRNGGWLRNINFIPAFNDQGLSPAALNSARPEQVAPYGQWWVKWAQTSNYWIQKGAKSGGGGSQQDFAVLRVEPVNKSGKSLEETVGNAVKVNFHASSARIRGVSSFGYPAAPPFDGSKMYSCTGRPSDLTIDPQQPALHRVGCTMTGGASGGAWLVKGSGGKPELISVNSIGPHPATWLAGPRLGATAKGVFDAISTKYGGS</sequence>
<evidence type="ECO:0000256" key="1">
    <source>
        <dbReference type="ARBA" id="ARBA00022729"/>
    </source>
</evidence>
<evidence type="ECO:0000313" key="5">
    <source>
        <dbReference type="Proteomes" id="UP001501447"/>
    </source>
</evidence>
<feature type="compositionally biased region" description="Basic and acidic residues" evidence="2">
    <location>
        <begin position="101"/>
        <end position="110"/>
    </location>
</feature>
<dbReference type="Proteomes" id="UP001501447">
    <property type="component" value="Unassembled WGS sequence"/>
</dbReference>
<keyword evidence="5" id="KW-1185">Reference proteome</keyword>
<feature type="signal peptide" evidence="3">
    <location>
        <begin position="1"/>
        <end position="16"/>
    </location>
</feature>
<dbReference type="InterPro" id="IPR009003">
    <property type="entry name" value="Peptidase_S1_PA"/>
</dbReference>
<accession>A0ABN3QG27</accession>
<feature type="compositionally biased region" description="Low complexity" evidence="2">
    <location>
        <begin position="31"/>
        <end position="42"/>
    </location>
</feature>
<protein>
    <recommendedName>
        <fullName evidence="6">V8-like Glu-specific endopeptidase</fullName>
    </recommendedName>
</protein>
<dbReference type="PANTHER" id="PTHR15462:SF19">
    <property type="entry name" value="PEPTIDASE S1 DOMAIN-CONTAINING PROTEIN"/>
    <property type="match status" value="1"/>
</dbReference>
<name>A0ABN3QG27_9ACTN</name>
<evidence type="ECO:0000256" key="2">
    <source>
        <dbReference type="SAM" id="MobiDB-lite"/>
    </source>
</evidence>
<reference evidence="4 5" key="1">
    <citation type="journal article" date="2019" name="Int. J. Syst. Evol. Microbiol.">
        <title>The Global Catalogue of Microorganisms (GCM) 10K type strain sequencing project: providing services to taxonomists for standard genome sequencing and annotation.</title>
        <authorList>
            <consortium name="The Broad Institute Genomics Platform"/>
            <consortium name="The Broad Institute Genome Sequencing Center for Infectious Disease"/>
            <person name="Wu L."/>
            <person name="Ma J."/>
        </authorList>
    </citation>
    <scope>NUCLEOTIDE SEQUENCE [LARGE SCALE GENOMIC DNA]</scope>
    <source>
        <strain evidence="4 5">JCM 16373</strain>
    </source>
</reference>
<dbReference type="EMBL" id="BAAARJ010000015">
    <property type="protein sequence ID" value="GAA2625478.1"/>
    <property type="molecule type" value="Genomic_DNA"/>
</dbReference>
<organism evidence="4 5">
    <name type="scientific">Streptomyces axinellae</name>
    <dbReference type="NCBI Taxonomy" id="552788"/>
    <lineage>
        <taxon>Bacteria</taxon>
        <taxon>Bacillati</taxon>
        <taxon>Actinomycetota</taxon>
        <taxon>Actinomycetes</taxon>
        <taxon>Kitasatosporales</taxon>
        <taxon>Streptomycetaceae</taxon>
        <taxon>Streptomyces</taxon>
    </lineage>
</organism>
<dbReference type="PANTHER" id="PTHR15462">
    <property type="entry name" value="SERINE PROTEASE"/>
    <property type="match status" value="1"/>
</dbReference>